<dbReference type="STRING" id="47839.BN973_04618"/>
<reference evidence="1" key="1">
    <citation type="journal article" date="2014" name="Genome Announc.">
        <title>Draft Genome Sequence of Mycobacterium triplex DSM 44626.</title>
        <authorList>
            <person name="Sassi M."/>
            <person name="Croce O."/>
            <person name="Robert C."/>
            <person name="Raoult D."/>
            <person name="Drancourt M."/>
        </authorList>
    </citation>
    <scope>NUCLEOTIDE SEQUENCE [LARGE SCALE GENOMIC DNA]</scope>
    <source>
        <strain evidence="1">DSM 44626</strain>
    </source>
</reference>
<name>A0A024K2F8_9MYCO</name>
<proteinExistence type="predicted"/>
<protein>
    <submittedName>
        <fullName evidence="1">Uncharacterized protein</fullName>
    </submittedName>
</protein>
<dbReference type="AlphaFoldDB" id="A0A024K2F8"/>
<organism evidence="1">
    <name type="scientific">Mycobacterium triplex</name>
    <dbReference type="NCBI Taxonomy" id="47839"/>
    <lineage>
        <taxon>Bacteria</taxon>
        <taxon>Bacillati</taxon>
        <taxon>Actinomycetota</taxon>
        <taxon>Actinomycetes</taxon>
        <taxon>Mycobacteriales</taxon>
        <taxon>Mycobacteriaceae</taxon>
        <taxon>Mycobacterium</taxon>
        <taxon>Mycobacterium simiae complex</taxon>
    </lineage>
</organism>
<sequence length="30" mass="3123">MGSAFNGARRLAETFDALRELNGQAVASVA</sequence>
<reference evidence="1" key="2">
    <citation type="submission" date="2014-04" db="EMBL/GenBank/DDBJ databases">
        <authorList>
            <person name="Xu Y.W."/>
            <person name="Yang Q."/>
        </authorList>
    </citation>
    <scope>NUCLEOTIDE SEQUENCE</scope>
    <source>
        <strain evidence="1">DSM 44626</strain>
    </source>
</reference>
<dbReference type="EMBL" id="HG964446">
    <property type="protein sequence ID" value="CDO90225.1"/>
    <property type="molecule type" value="Genomic_DNA"/>
</dbReference>
<evidence type="ECO:0000313" key="1">
    <source>
        <dbReference type="EMBL" id="CDO90225.1"/>
    </source>
</evidence>
<dbReference type="Proteomes" id="UP000028880">
    <property type="component" value="Unassembled WGS sequence"/>
</dbReference>
<gene>
    <name evidence="1" type="ORF">BN973_04618</name>
</gene>
<accession>A0A024K2F8</accession>
<dbReference type="HOGENOM" id="CLU_3404448_0_0_11"/>